<evidence type="ECO:0000256" key="6">
    <source>
        <dbReference type="ARBA" id="ARBA00022989"/>
    </source>
</evidence>
<dbReference type="OrthoDB" id="691079at2759"/>
<evidence type="ECO:0000256" key="2">
    <source>
        <dbReference type="ARBA" id="ARBA00022448"/>
    </source>
</evidence>
<evidence type="ECO:0000313" key="11">
    <source>
        <dbReference type="RefSeq" id="XP_020081511.1"/>
    </source>
</evidence>
<dbReference type="Pfam" id="PF13520">
    <property type="entry name" value="AA_permease_2"/>
    <property type="match status" value="1"/>
</dbReference>
<accession>A0A6P5EDT3</accession>
<reference evidence="11" key="2">
    <citation type="submission" date="2025-08" db="UniProtKB">
        <authorList>
            <consortium name="RefSeq"/>
        </authorList>
    </citation>
    <scope>IDENTIFICATION</scope>
</reference>
<dbReference type="GO" id="GO:0015203">
    <property type="term" value="F:polyamine transmembrane transporter activity"/>
    <property type="evidence" value="ECO:0007669"/>
    <property type="project" value="UniProtKB-ARBA"/>
</dbReference>
<dbReference type="InterPro" id="IPR002293">
    <property type="entry name" value="AA/rel_permease1"/>
</dbReference>
<evidence type="ECO:0000256" key="3">
    <source>
        <dbReference type="ARBA" id="ARBA00022475"/>
    </source>
</evidence>
<keyword evidence="2" id="KW-0813">Transport</keyword>
<feature type="transmembrane region" description="Helical" evidence="9">
    <location>
        <begin position="150"/>
        <end position="170"/>
    </location>
</feature>
<keyword evidence="7 9" id="KW-0472">Membrane</keyword>
<evidence type="ECO:0000256" key="5">
    <source>
        <dbReference type="ARBA" id="ARBA00022847"/>
    </source>
</evidence>
<dbReference type="Gene3D" id="1.20.1740.10">
    <property type="entry name" value="Amino acid/polyamine transporter I"/>
    <property type="match status" value="1"/>
</dbReference>
<reference evidence="10" key="1">
    <citation type="journal article" date="2015" name="Nat. Genet.">
        <title>The pineapple genome and the evolution of CAM photosynthesis.</title>
        <authorList>
            <person name="Ming R."/>
            <person name="VanBuren R."/>
            <person name="Wai C.M."/>
            <person name="Tang H."/>
            <person name="Schatz M.C."/>
            <person name="Bowers J.E."/>
            <person name="Lyons E."/>
            <person name="Wang M.L."/>
            <person name="Chen J."/>
            <person name="Biggers E."/>
            <person name="Zhang J."/>
            <person name="Huang L."/>
            <person name="Zhang L."/>
            <person name="Miao W."/>
            <person name="Zhang J."/>
            <person name="Ye Z."/>
            <person name="Miao C."/>
            <person name="Lin Z."/>
            <person name="Wang H."/>
            <person name="Zhou H."/>
            <person name="Yim W.C."/>
            <person name="Priest H.D."/>
            <person name="Zheng C."/>
            <person name="Woodhouse M."/>
            <person name="Edger P.P."/>
            <person name="Guyot R."/>
            <person name="Guo H.B."/>
            <person name="Guo H."/>
            <person name="Zheng G."/>
            <person name="Singh R."/>
            <person name="Sharma A."/>
            <person name="Min X."/>
            <person name="Zheng Y."/>
            <person name="Lee H."/>
            <person name="Gurtowski J."/>
            <person name="Sedlazeck F.J."/>
            <person name="Harkess A."/>
            <person name="McKain M.R."/>
            <person name="Liao Z."/>
            <person name="Fang J."/>
            <person name="Liu J."/>
            <person name="Zhang X."/>
            <person name="Zhang Q."/>
            <person name="Hu W."/>
            <person name="Qin Y."/>
            <person name="Wang K."/>
            <person name="Chen L.Y."/>
            <person name="Shirley N."/>
            <person name="Lin Y.R."/>
            <person name="Liu L.Y."/>
            <person name="Hernandez A.G."/>
            <person name="Wright C.L."/>
            <person name="Bulone V."/>
            <person name="Tuskan G.A."/>
            <person name="Heath K."/>
            <person name="Zee F."/>
            <person name="Moore P.H."/>
            <person name="Sunkar R."/>
            <person name="Leebens-Mack J.H."/>
            <person name="Mockler T."/>
            <person name="Bennetzen J.L."/>
            <person name="Freeling M."/>
            <person name="Sankoff D."/>
            <person name="Paterson A.H."/>
            <person name="Zhu X."/>
            <person name="Yang X."/>
            <person name="Smith J.A."/>
            <person name="Cushman J.C."/>
            <person name="Paull R.E."/>
            <person name="Yu Q."/>
        </authorList>
    </citation>
    <scope>NUCLEOTIDE SEQUENCE [LARGE SCALE GENOMIC DNA]</scope>
    <source>
        <strain evidence="10">cv. F153</strain>
    </source>
</reference>
<dbReference type="PANTHER" id="PTHR45826">
    <property type="entry name" value="POLYAMINE TRANSPORTER PUT1"/>
    <property type="match status" value="1"/>
</dbReference>
<name>A0A6P5EDT3_ANACO</name>
<dbReference type="GeneID" id="109705177"/>
<feature type="transmembrane region" description="Helical" evidence="9">
    <location>
        <begin position="210"/>
        <end position="234"/>
    </location>
</feature>
<sequence length="294" mass="32322">MAGLAVPRLRPRRWLAVAEDKDWRLFFNTLFWNLNFWDSASTMAGEVEQPETTFPRALVVSVVMTSLGYLLPLMAGTGAIDAPPSAWGDGYFADAAGTIAGSWLKYWIEVGAVLSAIGLYEAQLSSSAFQLMGMADLGLLPRLFARRAPFFDTPWAGILLSSLITLGMSFLSFNNIVASANFLYSLGMLLEFASFLRLRRSRPDLKRPFAVPVPFPALVLMCLVPSAFLVFVMVIASWKVFVITAGFTALGVGVYYLMAFCKARGCLKFSDGRGEEEKVLDEERRTRGGGGDVY</sequence>
<proteinExistence type="inferred from homology"/>
<dbReference type="GO" id="GO:0005886">
    <property type="term" value="C:plasma membrane"/>
    <property type="evidence" value="ECO:0007669"/>
    <property type="project" value="UniProtKB-SubCell"/>
</dbReference>
<protein>
    <submittedName>
        <fullName evidence="11">Probable polyamine transporter At3g13620</fullName>
    </submittedName>
</protein>
<dbReference type="PANTHER" id="PTHR45826:SF8">
    <property type="entry name" value="CATIONIC AMINO ACID TRANSPORTER"/>
    <property type="match status" value="1"/>
</dbReference>
<dbReference type="GO" id="GO:0015293">
    <property type="term" value="F:symporter activity"/>
    <property type="evidence" value="ECO:0007669"/>
    <property type="project" value="UniProtKB-KW"/>
</dbReference>
<comment type="similarity">
    <text evidence="8">Belongs to the amino acid-polyamine-organocation (APC) superfamily. Polyamine:cation symporter (PHS) (TC 2.A.3.12) family.</text>
</comment>
<gene>
    <name evidence="11" type="primary">LOC109705177</name>
</gene>
<organism evidence="10 11">
    <name type="scientific">Ananas comosus</name>
    <name type="common">Pineapple</name>
    <name type="synonym">Ananas ananas</name>
    <dbReference type="NCBI Taxonomy" id="4615"/>
    <lineage>
        <taxon>Eukaryota</taxon>
        <taxon>Viridiplantae</taxon>
        <taxon>Streptophyta</taxon>
        <taxon>Embryophyta</taxon>
        <taxon>Tracheophyta</taxon>
        <taxon>Spermatophyta</taxon>
        <taxon>Magnoliopsida</taxon>
        <taxon>Liliopsida</taxon>
        <taxon>Poales</taxon>
        <taxon>Bromeliaceae</taxon>
        <taxon>Bromelioideae</taxon>
        <taxon>Ananas</taxon>
    </lineage>
</organism>
<evidence type="ECO:0000256" key="1">
    <source>
        <dbReference type="ARBA" id="ARBA00004651"/>
    </source>
</evidence>
<keyword evidence="10" id="KW-1185">Reference proteome</keyword>
<comment type="subcellular location">
    <subcellularLocation>
        <location evidence="1">Cell membrane</location>
        <topology evidence="1">Multi-pass membrane protein</topology>
    </subcellularLocation>
</comment>
<feature type="transmembrane region" description="Helical" evidence="9">
    <location>
        <begin position="240"/>
        <end position="258"/>
    </location>
</feature>
<dbReference type="RefSeq" id="XP_020081511.1">
    <property type="nucleotide sequence ID" value="XM_020225922.1"/>
</dbReference>
<evidence type="ECO:0000256" key="9">
    <source>
        <dbReference type="SAM" id="Phobius"/>
    </source>
</evidence>
<evidence type="ECO:0000256" key="7">
    <source>
        <dbReference type="ARBA" id="ARBA00023136"/>
    </source>
</evidence>
<dbReference type="Proteomes" id="UP000515123">
    <property type="component" value="Unplaced"/>
</dbReference>
<keyword evidence="4 9" id="KW-0812">Transmembrane</keyword>
<evidence type="ECO:0000256" key="4">
    <source>
        <dbReference type="ARBA" id="ARBA00022692"/>
    </source>
</evidence>
<keyword evidence="5" id="KW-0769">Symport</keyword>
<evidence type="ECO:0000313" key="10">
    <source>
        <dbReference type="Proteomes" id="UP000515123"/>
    </source>
</evidence>
<keyword evidence="6 9" id="KW-1133">Transmembrane helix</keyword>
<dbReference type="InterPro" id="IPR044566">
    <property type="entry name" value="RMV1-like"/>
</dbReference>
<dbReference type="AlphaFoldDB" id="A0A6P5EDT3"/>
<keyword evidence="3" id="KW-1003">Cell membrane</keyword>
<evidence type="ECO:0000256" key="8">
    <source>
        <dbReference type="ARBA" id="ARBA00024041"/>
    </source>
</evidence>